<dbReference type="Proteomes" id="UP001607303">
    <property type="component" value="Unassembled WGS sequence"/>
</dbReference>
<evidence type="ECO:0000313" key="1">
    <source>
        <dbReference type="EMBL" id="KAL2748458.1"/>
    </source>
</evidence>
<dbReference type="EMBL" id="JAYRBN010000031">
    <property type="protein sequence ID" value="KAL2748458.1"/>
    <property type="molecule type" value="Genomic_DNA"/>
</dbReference>
<sequence length="81" mass="9199">MSINQDIPKRKLEGLCTSPEVMYSFASSTFISTSSISSPSDSAPPPSISRIYKIQSMFMNNKYNIWTVQGRNFIHVQYENT</sequence>
<gene>
    <name evidence="1" type="ORF">V1477_003101</name>
</gene>
<name>A0ABD2CWB3_VESMC</name>
<keyword evidence="2" id="KW-1185">Reference proteome</keyword>
<comment type="caution">
    <text evidence="1">The sequence shown here is derived from an EMBL/GenBank/DDBJ whole genome shotgun (WGS) entry which is preliminary data.</text>
</comment>
<proteinExistence type="predicted"/>
<accession>A0ABD2CWB3</accession>
<reference evidence="1 2" key="1">
    <citation type="journal article" date="2024" name="Ann. Entomol. Soc. Am.">
        <title>Genomic analyses of the southern and eastern yellowjacket wasps (Hymenoptera: Vespidae) reveal evolutionary signatures of social life.</title>
        <authorList>
            <person name="Catto M.A."/>
            <person name="Caine P.B."/>
            <person name="Orr S.E."/>
            <person name="Hunt B.G."/>
            <person name="Goodisman M.A.D."/>
        </authorList>
    </citation>
    <scope>NUCLEOTIDE SEQUENCE [LARGE SCALE GENOMIC DNA]</scope>
    <source>
        <strain evidence="1">232</strain>
        <tissue evidence="1">Head and thorax</tissue>
    </source>
</reference>
<organism evidence="1 2">
    <name type="scientific">Vespula maculifrons</name>
    <name type="common">Eastern yellow jacket</name>
    <name type="synonym">Wasp</name>
    <dbReference type="NCBI Taxonomy" id="7453"/>
    <lineage>
        <taxon>Eukaryota</taxon>
        <taxon>Metazoa</taxon>
        <taxon>Ecdysozoa</taxon>
        <taxon>Arthropoda</taxon>
        <taxon>Hexapoda</taxon>
        <taxon>Insecta</taxon>
        <taxon>Pterygota</taxon>
        <taxon>Neoptera</taxon>
        <taxon>Endopterygota</taxon>
        <taxon>Hymenoptera</taxon>
        <taxon>Apocrita</taxon>
        <taxon>Aculeata</taxon>
        <taxon>Vespoidea</taxon>
        <taxon>Vespidae</taxon>
        <taxon>Vespinae</taxon>
        <taxon>Vespula</taxon>
    </lineage>
</organism>
<protein>
    <submittedName>
        <fullName evidence="1">Uncharacterized protein</fullName>
    </submittedName>
</protein>
<evidence type="ECO:0000313" key="2">
    <source>
        <dbReference type="Proteomes" id="UP001607303"/>
    </source>
</evidence>
<dbReference type="AlphaFoldDB" id="A0ABD2CWB3"/>